<evidence type="ECO:0000313" key="3">
    <source>
        <dbReference type="Proteomes" id="UP000095767"/>
    </source>
</evidence>
<sequence>MAFGAVRHSSAVLPCRSRSGRPRPASFLGILAFLSCGGWCLRPCFCSHPSDSGAGGGGGGGGSDDDGEDAEAPLVPTKANNPTGAEGIHSNGIKNDELTMLDFLALLDNRLMIMCDILSRIENCIASNRHPSTAPVQVTGTPANKDAVNRKKILEELKKGSVPENGMLLEKPESEAASASALDGGFLASIHTLTANLFTILNDVKEGNAGEHARCKAPDSEAALTSGLDRTDSLSEKTDKANVQKNVNLDETGRPYSDPASLDGLIPSAYGFLVDSTRTLATEAGAIPAVDPPHQSQAVLCKTDRHILQSVAI</sequence>
<feature type="region of interest" description="Disordered" evidence="1">
    <location>
        <begin position="55"/>
        <end position="85"/>
    </location>
</feature>
<protein>
    <submittedName>
        <fullName evidence="2">Uncharacterized protein</fullName>
    </submittedName>
</protein>
<feature type="region of interest" description="Disordered" evidence="1">
    <location>
        <begin position="211"/>
        <end position="237"/>
    </location>
</feature>
<evidence type="ECO:0000313" key="2">
    <source>
        <dbReference type="EMBL" id="OEL19588.1"/>
    </source>
</evidence>
<organism evidence="2 3">
    <name type="scientific">Dichanthelium oligosanthes</name>
    <dbReference type="NCBI Taxonomy" id="888268"/>
    <lineage>
        <taxon>Eukaryota</taxon>
        <taxon>Viridiplantae</taxon>
        <taxon>Streptophyta</taxon>
        <taxon>Embryophyta</taxon>
        <taxon>Tracheophyta</taxon>
        <taxon>Spermatophyta</taxon>
        <taxon>Magnoliopsida</taxon>
        <taxon>Liliopsida</taxon>
        <taxon>Poales</taxon>
        <taxon>Poaceae</taxon>
        <taxon>PACMAD clade</taxon>
        <taxon>Panicoideae</taxon>
        <taxon>Panicodae</taxon>
        <taxon>Paniceae</taxon>
        <taxon>Dichantheliinae</taxon>
        <taxon>Dichanthelium</taxon>
    </lineage>
</organism>
<evidence type="ECO:0000256" key="1">
    <source>
        <dbReference type="SAM" id="MobiDB-lite"/>
    </source>
</evidence>
<reference evidence="2 3" key="1">
    <citation type="submission" date="2016-09" db="EMBL/GenBank/DDBJ databases">
        <title>The draft genome of Dichanthelium oligosanthes: A C3 panicoid grass species.</title>
        <authorList>
            <person name="Studer A.J."/>
            <person name="Schnable J.C."/>
            <person name="Brutnell T.P."/>
        </authorList>
    </citation>
    <scope>NUCLEOTIDE SEQUENCE [LARGE SCALE GENOMIC DNA]</scope>
    <source>
        <strain evidence="3">cv. Kellogg 1175</strain>
        <tissue evidence="2">Leaf</tissue>
    </source>
</reference>
<name>A0A1E5V3B0_9POAL</name>
<dbReference type="Proteomes" id="UP000095767">
    <property type="component" value="Unassembled WGS sequence"/>
</dbReference>
<dbReference type="AlphaFoldDB" id="A0A1E5V3B0"/>
<keyword evidence="3" id="KW-1185">Reference proteome</keyword>
<feature type="non-terminal residue" evidence="2">
    <location>
        <position position="313"/>
    </location>
</feature>
<proteinExistence type="predicted"/>
<gene>
    <name evidence="2" type="ORF">BAE44_0019393</name>
</gene>
<comment type="caution">
    <text evidence="2">The sequence shown here is derived from an EMBL/GenBank/DDBJ whole genome shotgun (WGS) entry which is preliminary data.</text>
</comment>
<accession>A0A1E5V3B0</accession>
<dbReference type="EMBL" id="LWDX02053103">
    <property type="protein sequence ID" value="OEL19588.1"/>
    <property type="molecule type" value="Genomic_DNA"/>
</dbReference>
<feature type="region of interest" description="Disordered" evidence="1">
    <location>
        <begin position="1"/>
        <end position="20"/>
    </location>
</feature>